<feature type="transmembrane region" description="Helical" evidence="1">
    <location>
        <begin position="13"/>
        <end position="35"/>
    </location>
</feature>
<dbReference type="AlphaFoldDB" id="A0AA97I829"/>
<sequence length="132" mass="13944">MDMSRVVGAITEIFSWIGFGGAIVFGLAAVVARLADGTWVAVHGFLLEDADPPVVRWFGAGHAVGEAPLTAEIRRAADDADELDLFTRPGRPGSARLHERSPLPRLLGWSAVAFGSLGVVSTIVQLVLAALR</sequence>
<keyword evidence="1" id="KW-1133">Transmembrane helix</keyword>
<reference evidence="2 3" key="1">
    <citation type="submission" date="2023-02" db="EMBL/GenBank/DDBJ databases">
        <title>Microbacterium betulae sp. nov., isolated from birch wood.</title>
        <authorList>
            <person name="Pasciak M."/>
            <person name="Pawlik K.J."/>
            <person name="Martynowski D."/>
            <person name="Laczmanski L."/>
            <person name="Ciekot J."/>
            <person name="Szponar B."/>
            <person name="Wojcik-Fatla A."/>
            <person name="Mackiewicz B."/>
            <person name="Farian E."/>
            <person name="Cholewa G."/>
            <person name="Cholewa A."/>
            <person name="Dutkiewicz J."/>
        </authorList>
    </citation>
    <scope>NUCLEOTIDE SEQUENCE [LARGE SCALE GENOMIC DNA]</scope>
    <source>
        <strain evidence="2 3">AB</strain>
    </source>
</reference>
<evidence type="ECO:0000256" key="1">
    <source>
        <dbReference type="SAM" id="Phobius"/>
    </source>
</evidence>
<dbReference type="KEGG" id="mbet:N8K70_05300"/>
<gene>
    <name evidence="2" type="ORF">N8K70_05300</name>
</gene>
<keyword evidence="1" id="KW-0812">Transmembrane</keyword>
<evidence type="ECO:0008006" key="4">
    <source>
        <dbReference type="Google" id="ProtNLM"/>
    </source>
</evidence>
<evidence type="ECO:0000313" key="2">
    <source>
        <dbReference type="EMBL" id="WOF24090.1"/>
    </source>
</evidence>
<dbReference type="EMBL" id="CP118157">
    <property type="protein sequence ID" value="WOF24090.1"/>
    <property type="molecule type" value="Genomic_DNA"/>
</dbReference>
<feature type="transmembrane region" description="Helical" evidence="1">
    <location>
        <begin position="106"/>
        <end position="131"/>
    </location>
</feature>
<keyword evidence="3" id="KW-1185">Reference proteome</keyword>
<organism evidence="2 3">
    <name type="scientific">Microbacterium betulae</name>
    <dbReference type="NCBI Taxonomy" id="2981139"/>
    <lineage>
        <taxon>Bacteria</taxon>
        <taxon>Bacillati</taxon>
        <taxon>Actinomycetota</taxon>
        <taxon>Actinomycetes</taxon>
        <taxon>Micrococcales</taxon>
        <taxon>Microbacteriaceae</taxon>
        <taxon>Microbacterium</taxon>
    </lineage>
</organism>
<keyword evidence="1" id="KW-0472">Membrane</keyword>
<name>A0AA97I829_9MICO</name>
<dbReference type="Proteomes" id="UP001305498">
    <property type="component" value="Chromosome"/>
</dbReference>
<accession>A0AA97I829</accession>
<dbReference type="RefSeq" id="WP_317140564.1">
    <property type="nucleotide sequence ID" value="NZ_CP118157.1"/>
</dbReference>
<protein>
    <recommendedName>
        <fullName evidence="4">DUF3592 domain-containing protein</fullName>
    </recommendedName>
</protein>
<evidence type="ECO:0000313" key="3">
    <source>
        <dbReference type="Proteomes" id="UP001305498"/>
    </source>
</evidence>
<proteinExistence type="predicted"/>